<feature type="binding site" description="axial binding residue" evidence="16">
    <location>
        <position position="127"/>
    </location>
    <ligand>
        <name>heme c</name>
        <dbReference type="ChEBI" id="CHEBI:61717"/>
        <label>2</label>
    </ligand>
    <ligandPart>
        <name>Fe</name>
        <dbReference type="ChEBI" id="CHEBI:18248"/>
    </ligandPart>
</feature>
<evidence type="ECO:0000256" key="12">
    <source>
        <dbReference type="ARBA" id="ARBA00023004"/>
    </source>
</evidence>
<evidence type="ECO:0000256" key="13">
    <source>
        <dbReference type="ARBA" id="ARBA00031832"/>
    </source>
</evidence>
<dbReference type="RefSeq" id="WP_138014560.1">
    <property type="nucleotide sequence ID" value="NZ_SULI01000001.1"/>
</dbReference>
<comment type="PTM">
    <text evidence="15">Binds 2 heme C groups per subunit.</text>
</comment>
<dbReference type="SUPFAM" id="SSF48695">
    <property type="entry name" value="Multiheme cytochromes"/>
    <property type="match status" value="1"/>
</dbReference>
<dbReference type="GO" id="GO:0046872">
    <property type="term" value="F:metal ion binding"/>
    <property type="evidence" value="ECO:0007669"/>
    <property type="project" value="UniProtKB-KW"/>
</dbReference>
<keyword evidence="10 14" id="KW-0574">Periplasm</keyword>
<dbReference type="InterPro" id="IPR036280">
    <property type="entry name" value="Multihaem_cyt_sf"/>
</dbReference>
<evidence type="ECO:0000256" key="17">
    <source>
        <dbReference type="SAM" id="SignalP"/>
    </source>
</evidence>
<comment type="similarity">
    <text evidence="3 14">Belongs to the NapB family.</text>
</comment>
<evidence type="ECO:0000256" key="11">
    <source>
        <dbReference type="ARBA" id="ARBA00022982"/>
    </source>
</evidence>
<dbReference type="OrthoDB" id="13290at2"/>
<evidence type="ECO:0000256" key="5">
    <source>
        <dbReference type="ARBA" id="ARBA00013773"/>
    </source>
</evidence>
<evidence type="ECO:0000313" key="19">
    <source>
        <dbReference type="Proteomes" id="UP000306575"/>
    </source>
</evidence>
<keyword evidence="7 15" id="KW-0349">Heme</keyword>
<keyword evidence="11 14" id="KW-0249">Electron transport</keyword>
<evidence type="ECO:0000256" key="10">
    <source>
        <dbReference type="ARBA" id="ARBA00022764"/>
    </source>
</evidence>
<evidence type="ECO:0000256" key="15">
    <source>
        <dbReference type="PIRSR" id="PIRSR006105-1"/>
    </source>
</evidence>
<dbReference type="AlphaFoldDB" id="A0A4U7N9T6"/>
<protein>
    <recommendedName>
        <fullName evidence="5 14">Periplasmic nitrate reductase, electron transfer subunit</fullName>
    </recommendedName>
    <alternativeName>
        <fullName evidence="13 14">Diheme cytochrome c NapB</fullName>
    </alternativeName>
</protein>
<keyword evidence="19" id="KW-1185">Reference proteome</keyword>
<comment type="caution">
    <text evidence="18">The sequence shown here is derived from an EMBL/GenBank/DDBJ whole genome shotgun (WGS) entry which is preliminary data.</text>
</comment>
<name>A0A4U7N9T6_9RHOB</name>
<evidence type="ECO:0000256" key="8">
    <source>
        <dbReference type="ARBA" id="ARBA00022723"/>
    </source>
</evidence>
<sequence length="147" mass="16166">MKKQAIISAIAAAALFAVSGFAIAQSTGDSVKSLRGAQVDEAIGVEDVFHQDEQRFTRNYRQQPPLVPHSIDQYQIDLKANRCLSCHDWTTAGERNAPTLSMTHYMDRSGNQLDRVAGTRWFCNQCHVPQADAPALVDNTFKGSTGN</sequence>
<evidence type="ECO:0000256" key="6">
    <source>
        <dbReference type="ARBA" id="ARBA00022448"/>
    </source>
</evidence>
<dbReference type="GO" id="GO:0009061">
    <property type="term" value="P:anaerobic respiration"/>
    <property type="evidence" value="ECO:0007669"/>
    <property type="project" value="InterPro"/>
</dbReference>
<keyword evidence="6 14" id="KW-0813">Transport</keyword>
<feature type="binding site" description="axial binding residue" evidence="16">
    <location>
        <position position="87"/>
    </location>
    <ligand>
        <name>heme c</name>
        <dbReference type="ChEBI" id="CHEBI:61717"/>
        <label>1</label>
    </ligand>
    <ligandPart>
        <name>Fe</name>
        <dbReference type="ChEBI" id="CHEBI:18248"/>
    </ligandPart>
</feature>
<keyword evidence="8 16" id="KW-0479">Metal-binding</keyword>
<dbReference type="Pfam" id="PF03892">
    <property type="entry name" value="NapB"/>
    <property type="match status" value="1"/>
</dbReference>
<dbReference type="PANTHER" id="PTHR38604">
    <property type="entry name" value="PERIPLASMIC NITRATE REDUCTASE, ELECTRON TRANSFER SUBUNIT"/>
    <property type="match status" value="1"/>
</dbReference>
<organism evidence="18 19">
    <name type="scientific">Shimia litoralis</name>
    <dbReference type="NCBI Taxonomy" id="420403"/>
    <lineage>
        <taxon>Bacteria</taxon>
        <taxon>Pseudomonadati</taxon>
        <taxon>Pseudomonadota</taxon>
        <taxon>Alphaproteobacteria</taxon>
        <taxon>Rhodobacterales</taxon>
        <taxon>Roseobacteraceae</taxon>
    </lineage>
</organism>
<evidence type="ECO:0000256" key="4">
    <source>
        <dbReference type="ARBA" id="ARBA00011752"/>
    </source>
</evidence>
<feature type="binding site" description="axial binding residue" evidence="16">
    <location>
        <position position="104"/>
    </location>
    <ligand>
        <name>heme c</name>
        <dbReference type="ChEBI" id="CHEBI:61717"/>
        <label>2</label>
    </ligand>
    <ligandPart>
        <name>Fe</name>
        <dbReference type="ChEBI" id="CHEBI:18248"/>
    </ligandPart>
</feature>
<feature type="binding site" description="covalent" evidence="15">
    <location>
        <position position="123"/>
    </location>
    <ligand>
        <name>heme c</name>
        <dbReference type="ChEBI" id="CHEBI:61717"/>
        <label>2</label>
    </ligand>
</feature>
<comment type="function">
    <text evidence="1">Electron transfer subunit of the periplasmic nitrate reductase complex NapAB. Receives electrons from the membrane-anchored tetraheme c-type NapC protein and transfers these to NapA subunit, thus allowing electron flow between membrane and periplasm. Essential for periplasmic nitrate reduction with nitrate as the terminal electron acceptor.</text>
</comment>
<gene>
    <name evidence="18" type="ORF">FAP39_01330</name>
</gene>
<reference evidence="18 19" key="1">
    <citation type="submission" date="2019-04" db="EMBL/GenBank/DDBJ databases">
        <title>Genome sequence of Pelagicola litoralis CL-ES2.</title>
        <authorList>
            <person name="Cao J."/>
        </authorList>
    </citation>
    <scope>NUCLEOTIDE SEQUENCE [LARGE SCALE GENOMIC DNA]</scope>
    <source>
        <strain evidence="18 19">CL-ES2</strain>
    </source>
</reference>
<comment type="subcellular location">
    <subcellularLocation>
        <location evidence="2 14">Periplasm</location>
    </subcellularLocation>
</comment>
<dbReference type="EMBL" id="SULI01000001">
    <property type="protein sequence ID" value="TKZ22543.1"/>
    <property type="molecule type" value="Genomic_DNA"/>
</dbReference>
<feature type="binding site" description="covalent" evidence="15">
    <location>
        <position position="86"/>
    </location>
    <ligand>
        <name>heme c</name>
        <dbReference type="ChEBI" id="CHEBI:61717"/>
        <label>1</label>
    </ligand>
</feature>
<accession>A0A4U7N9T6</accession>
<dbReference type="Gene3D" id="1.10.1130.10">
    <property type="entry name" value="Flavocytochrome C3, Chain A"/>
    <property type="match status" value="1"/>
</dbReference>
<comment type="subunit">
    <text evidence="4 14">Component of the periplasmic nitrate reductase NapAB complex composed of NapA and NapB.</text>
</comment>
<evidence type="ECO:0000256" key="2">
    <source>
        <dbReference type="ARBA" id="ARBA00004418"/>
    </source>
</evidence>
<evidence type="ECO:0000256" key="1">
    <source>
        <dbReference type="ARBA" id="ARBA00002599"/>
    </source>
</evidence>
<evidence type="ECO:0000313" key="18">
    <source>
        <dbReference type="EMBL" id="TKZ22543.1"/>
    </source>
</evidence>
<keyword evidence="12 16" id="KW-0408">Iron</keyword>
<proteinExistence type="inferred from homology"/>
<evidence type="ECO:0000256" key="3">
    <source>
        <dbReference type="ARBA" id="ARBA00007368"/>
    </source>
</evidence>
<dbReference type="GO" id="GO:0042597">
    <property type="term" value="C:periplasmic space"/>
    <property type="evidence" value="ECO:0007669"/>
    <property type="project" value="UniProtKB-SubCell"/>
</dbReference>
<keyword evidence="9 17" id="KW-0732">Signal</keyword>
<dbReference type="PIRSF" id="PIRSF006105">
    <property type="entry name" value="NapB"/>
    <property type="match status" value="1"/>
</dbReference>
<evidence type="ECO:0000256" key="16">
    <source>
        <dbReference type="PIRSR" id="PIRSR006105-2"/>
    </source>
</evidence>
<feature type="binding site" description="covalent" evidence="15">
    <location>
        <position position="83"/>
    </location>
    <ligand>
        <name>heme c</name>
        <dbReference type="ChEBI" id="CHEBI:61717"/>
        <label>1</label>
    </ligand>
</feature>
<dbReference type="FunFam" id="1.10.1130.10:FF:000001">
    <property type="entry name" value="Periplasmic nitrate reductase, electron transfer subunit"/>
    <property type="match status" value="1"/>
</dbReference>
<evidence type="ECO:0000256" key="9">
    <source>
        <dbReference type="ARBA" id="ARBA00022729"/>
    </source>
</evidence>
<evidence type="ECO:0000256" key="7">
    <source>
        <dbReference type="ARBA" id="ARBA00022617"/>
    </source>
</evidence>
<dbReference type="InterPro" id="IPR005591">
    <property type="entry name" value="NapB"/>
</dbReference>
<feature type="binding site" description="covalent" evidence="15">
    <location>
        <position position="126"/>
    </location>
    <ligand>
        <name>heme c</name>
        <dbReference type="ChEBI" id="CHEBI:61717"/>
        <label>2</label>
    </ligand>
</feature>
<feature type="signal peptide" evidence="17">
    <location>
        <begin position="1"/>
        <end position="24"/>
    </location>
</feature>
<evidence type="ECO:0000256" key="14">
    <source>
        <dbReference type="PIRNR" id="PIRNR006105"/>
    </source>
</evidence>
<feature type="binding site" description="axial binding residue" evidence="16">
    <location>
        <position position="69"/>
    </location>
    <ligand>
        <name>heme c</name>
        <dbReference type="ChEBI" id="CHEBI:61717"/>
        <label>1</label>
    </ligand>
    <ligandPart>
        <name>Fe</name>
        <dbReference type="ChEBI" id="CHEBI:18248"/>
    </ligandPart>
</feature>
<dbReference type="PANTHER" id="PTHR38604:SF1">
    <property type="entry name" value="PERIPLASMIC NITRATE REDUCTASE, ELECTRON TRANSFER SUBUNIT"/>
    <property type="match status" value="1"/>
</dbReference>
<dbReference type="Proteomes" id="UP000306575">
    <property type="component" value="Unassembled WGS sequence"/>
</dbReference>
<feature type="chain" id="PRO_5020320670" description="Periplasmic nitrate reductase, electron transfer subunit" evidence="17">
    <location>
        <begin position="25"/>
        <end position="147"/>
    </location>
</feature>